<accession>A0A8X6NRY3</accession>
<evidence type="ECO:0000313" key="3">
    <source>
        <dbReference type="Proteomes" id="UP000887013"/>
    </source>
</evidence>
<organism evidence="2 3">
    <name type="scientific">Nephila pilipes</name>
    <name type="common">Giant wood spider</name>
    <name type="synonym">Nephila maculata</name>
    <dbReference type="NCBI Taxonomy" id="299642"/>
    <lineage>
        <taxon>Eukaryota</taxon>
        <taxon>Metazoa</taxon>
        <taxon>Ecdysozoa</taxon>
        <taxon>Arthropoda</taxon>
        <taxon>Chelicerata</taxon>
        <taxon>Arachnida</taxon>
        <taxon>Araneae</taxon>
        <taxon>Araneomorphae</taxon>
        <taxon>Entelegynae</taxon>
        <taxon>Araneoidea</taxon>
        <taxon>Nephilidae</taxon>
        <taxon>Nephila</taxon>
    </lineage>
</organism>
<dbReference type="AlphaFoldDB" id="A0A8X6NRY3"/>
<evidence type="ECO:0000256" key="1">
    <source>
        <dbReference type="SAM" id="MobiDB-lite"/>
    </source>
</evidence>
<dbReference type="EMBL" id="BMAW01012474">
    <property type="protein sequence ID" value="GFT28791.1"/>
    <property type="molecule type" value="Genomic_DNA"/>
</dbReference>
<sequence>MVLPLPTTSSQTEDSPRSTGRW</sequence>
<evidence type="ECO:0000313" key="2">
    <source>
        <dbReference type="EMBL" id="GFT28791.1"/>
    </source>
</evidence>
<comment type="caution">
    <text evidence="2">The sequence shown here is derived from an EMBL/GenBank/DDBJ whole genome shotgun (WGS) entry which is preliminary data.</text>
</comment>
<dbReference type="Proteomes" id="UP000887013">
    <property type="component" value="Unassembled WGS sequence"/>
</dbReference>
<name>A0A8X6NRY3_NEPPI</name>
<reference evidence="2" key="1">
    <citation type="submission" date="2020-08" db="EMBL/GenBank/DDBJ databases">
        <title>Multicomponent nature underlies the extraordinary mechanical properties of spider dragline silk.</title>
        <authorList>
            <person name="Kono N."/>
            <person name="Nakamura H."/>
            <person name="Mori M."/>
            <person name="Yoshida Y."/>
            <person name="Ohtoshi R."/>
            <person name="Malay A.D."/>
            <person name="Moran D.A.P."/>
            <person name="Tomita M."/>
            <person name="Numata K."/>
            <person name="Arakawa K."/>
        </authorList>
    </citation>
    <scope>NUCLEOTIDE SEQUENCE</scope>
</reference>
<proteinExistence type="predicted"/>
<feature type="non-terminal residue" evidence="2">
    <location>
        <position position="22"/>
    </location>
</feature>
<feature type="region of interest" description="Disordered" evidence="1">
    <location>
        <begin position="1"/>
        <end position="22"/>
    </location>
</feature>
<gene>
    <name evidence="2" type="ORF">NPIL_652221</name>
</gene>
<keyword evidence="3" id="KW-1185">Reference proteome</keyword>
<protein>
    <submittedName>
        <fullName evidence="2">Uncharacterized protein</fullName>
    </submittedName>
</protein>